<evidence type="ECO:0000313" key="3">
    <source>
        <dbReference type="Proteomes" id="UP000593574"/>
    </source>
</evidence>
<feature type="compositionally biased region" description="Basic residues" evidence="1">
    <location>
        <begin position="1"/>
        <end position="10"/>
    </location>
</feature>
<feature type="region of interest" description="Disordered" evidence="1">
    <location>
        <begin position="1"/>
        <end position="35"/>
    </location>
</feature>
<evidence type="ECO:0000256" key="1">
    <source>
        <dbReference type="SAM" id="MobiDB-lite"/>
    </source>
</evidence>
<dbReference type="Proteomes" id="UP000593574">
    <property type="component" value="Unassembled WGS sequence"/>
</dbReference>
<gene>
    <name evidence="2" type="ORF">Golax_023138</name>
</gene>
<feature type="compositionally biased region" description="Basic and acidic residues" evidence="1">
    <location>
        <begin position="11"/>
        <end position="22"/>
    </location>
</feature>
<feature type="compositionally biased region" description="Polar residues" evidence="1">
    <location>
        <begin position="23"/>
        <end position="32"/>
    </location>
</feature>
<protein>
    <recommendedName>
        <fullName evidence="4">DUF4283 domain-containing protein</fullName>
    </recommendedName>
</protein>
<accession>A0A7J9B1S4</accession>
<dbReference type="EMBL" id="JABEZV010444013">
    <property type="protein sequence ID" value="MBA0730297.1"/>
    <property type="molecule type" value="Genomic_DNA"/>
</dbReference>
<name>A0A7J9B1S4_9ROSI</name>
<evidence type="ECO:0000313" key="2">
    <source>
        <dbReference type="EMBL" id="MBA0730297.1"/>
    </source>
</evidence>
<dbReference type="AlphaFoldDB" id="A0A7J9B1S4"/>
<comment type="caution">
    <text evidence="2">The sequence shown here is derived from an EMBL/GenBank/DDBJ whole genome shotgun (WGS) entry which is preliminary data.</text>
</comment>
<keyword evidence="3" id="KW-1185">Reference proteome</keyword>
<proteinExistence type="predicted"/>
<evidence type="ECO:0008006" key="4">
    <source>
        <dbReference type="Google" id="ProtNLM"/>
    </source>
</evidence>
<sequence>MAKFSGKRKSRGMEYQEKEWDKSNGNTSNGKLTSVKMERTVMNKLKVVEGHVEKEQLWKLQHCLVGETTSFCNAYSLSKRIASLGLRELNVKRIQGRYFLIEAPDDELMEILKQRDWHI</sequence>
<organism evidence="2 3">
    <name type="scientific">Gossypium laxum</name>
    <dbReference type="NCBI Taxonomy" id="34288"/>
    <lineage>
        <taxon>Eukaryota</taxon>
        <taxon>Viridiplantae</taxon>
        <taxon>Streptophyta</taxon>
        <taxon>Embryophyta</taxon>
        <taxon>Tracheophyta</taxon>
        <taxon>Spermatophyta</taxon>
        <taxon>Magnoliopsida</taxon>
        <taxon>eudicotyledons</taxon>
        <taxon>Gunneridae</taxon>
        <taxon>Pentapetalae</taxon>
        <taxon>rosids</taxon>
        <taxon>malvids</taxon>
        <taxon>Malvales</taxon>
        <taxon>Malvaceae</taxon>
        <taxon>Malvoideae</taxon>
        <taxon>Gossypium</taxon>
    </lineage>
</organism>
<reference evidence="2 3" key="1">
    <citation type="journal article" date="2019" name="Genome Biol. Evol.">
        <title>Insights into the evolution of the New World diploid cottons (Gossypium, subgenus Houzingenia) based on genome sequencing.</title>
        <authorList>
            <person name="Grover C.E."/>
            <person name="Arick M.A. 2nd"/>
            <person name="Thrash A."/>
            <person name="Conover J.L."/>
            <person name="Sanders W.S."/>
            <person name="Peterson D.G."/>
            <person name="Frelichowski J.E."/>
            <person name="Scheffler J.A."/>
            <person name="Scheffler B.E."/>
            <person name="Wendel J.F."/>
        </authorList>
    </citation>
    <scope>NUCLEOTIDE SEQUENCE [LARGE SCALE GENOMIC DNA]</scope>
    <source>
        <strain evidence="2">4</strain>
        <tissue evidence="2">Leaf</tissue>
    </source>
</reference>